<organism evidence="4 5">
    <name type="scientific">Desulfobotulus pelophilus</name>
    <dbReference type="NCBI Taxonomy" id="2823377"/>
    <lineage>
        <taxon>Bacteria</taxon>
        <taxon>Pseudomonadati</taxon>
        <taxon>Thermodesulfobacteriota</taxon>
        <taxon>Desulfobacteria</taxon>
        <taxon>Desulfobacterales</taxon>
        <taxon>Desulfobacteraceae</taxon>
        <taxon>Desulfobotulus</taxon>
    </lineage>
</organism>
<dbReference type="PANTHER" id="PTHR44591:SF19">
    <property type="entry name" value="TWO-COMPONENT RESPONSE REGULATOR-RELATED"/>
    <property type="match status" value="1"/>
</dbReference>
<dbReference type="EMBL" id="JAPFPW010000003">
    <property type="protein sequence ID" value="MCW7753242.1"/>
    <property type="molecule type" value="Genomic_DNA"/>
</dbReference>
<dbReference type="PROSITE" id="PS50110">
    <property type="entry name" value="RESPONSE_REGULATORY"/>
    <property type="match status" value="1"/>
</dbReference>
<protein>
    <submittedName>
        <fullName evidence="4">Response regulator</fullName>
    </submittedName>
</protein>
<evidence type="ECO:0000313" key="5">
    <source>
        <dbReference type="Proteomes" id="UP001209681"/>
    </source>
</evidence>
<comment type="caution">
    <text evidence="4">The sequence shown here is derived from an EMBL/GenBank/DDBJ whole genome shotgun (WGS) entry which is preliminary data.</text>
</comment>
<keyword evidence="5" id="KW-1185">Reference proteome</keyword>
<dbReference type="PANTHER" id="PTHR44591">
    <property type="entry name" value="STRESS RESPONSE REGULATOR PROTEIN 1"/>
    <property type="match status" value="1"/>
</dbReference>
<dbReference type="SMART" id="SM00448">
    <property type="entry name" value="REC"/>
    <property type="match status" value="1"/>
</dbReference>
<dbReference type="Gene3D" id="3.40.50.2300">
    <property type="match status" value="1"/>
</dbReference>
<name>A0ABT3N879_9BACT</name>
<evidence type="ECO:0000313" key="4">
    <source>
        <dbReference type="EMBL" id="MCW7753242.1"/>
    </source>
</evidence>
<evidence type="ECO:0000259" key="3">
    <source>
        <dbReference type="PROSITE" id="PS50110"/>
    </source>
</evidence>
<feature type="domain" description="Response regulatory" evidence="3">
    <location>
        <begin position="6"/>
        <end position="121"/>
    </location>
</feature>
<sequence length="273" mass="30593">MSHDACILCVDDEIGILHSLKRLLRKEIYRVLTASSGQEALTILESEHVHVIISDERMPDMTGTELFSVILKKWPDIIRIILTGYADVDTISDAINKGHIYKFILKPWNDQNLRLEIRQALDQYALTRTNRKLQQTILEQNQILKNSNANLERAVRERTRELKLQNHALELSRTVLEALPLPVLGISSEGVVAVANENAMAFFSDEPEFAPGAEAKRFLSPQIIQAIALAIQENAPRVIRPSPEKPAISVTPLRGRFLGAGAVLLFTPPIKNL</sequence>
<dbReference type="Proteomes" id="UP001209681">
    <property type="component" value="Unassembled WGS sequence"/>
</dbReference>
<dbReference type="Pfam" id="PF00072">
    <property type="entry name" value="Response_reg"/>
    <property type="match status" value="1"/>
</dbReference>
<accession>A0ABT3N879</accession>
<proteinExistence type="predicted"/>
<dbReference type="RefSeq" id="WP_265424099.1">
    <property type="nucleotide sequence ID" value="NZ_JAPFPW010000003.1"/>
</dbReference>
<reference evidence="4 5" key="1">
    <citation type="submission" date="2022-11" db="EMBL/GenBank/DDBJ databases">
        <title>Desulfobotulus tamanensis H1 sp. nov. - anaerobic, alkaliphilic, sulphate reducing bacterium isolated from terrestrial mud volcano.</title>
        <authorList>
            <person name="Frolova A."/>
            <person name="Merkel A.Y."/>
            <person name="Slobodkin A.I."/>
        </authorList>
    </citation>
    <scope>NUCLEOTIDE SEQUENCE [LARGE SCALE GENOMIC DNA]</scope>
    <source>
        <strain evidence="4 5">H1</strain>
    </source>
</reference>
<feature type="modified residue" description="4-aspartylphosphate" evidence="2">
    <location>
        <position position="55"/>
    </location>
</feature>
<gene>
    <name evidence="4" type="ORF">OOT00_04490</name>
</gene>
<keyword evidence="1 2" id="KW-0597">Phosphoprotein</keyword>
<dbReference type="CDD" id="cd17569">
    <property type="entry name" value="REC_HupR-like"/>
    <property type="match status" value="1"/>
</dbReference>
<dbReference type="InterPro" id="IPR050595">
    <property type="entry name" value="Bact_response_regulator"/>
</dbReference>
<dbReference type="InterPro" id="IPR011006">
    <property type="entry name" value="CheY-like_superfamily"/>
</dbReference>
<dbReference type="InterPro" id="IPR001789">
    <property type="entry name" value="Sig_transdc_resp-reg_receiver"/>
</dbReference>
<dbReference type="SUPFAM" id="SSF52172">
    <property type="entry name" value="CheY-like"/>
    <property type="match status" value="1"/>
</dbReference>
<evidence type="ECO:0000256" key="1">
    <source>
        <dbReference type="ARBA" id="ARBA00022553"/>
    </source>
</evidence>
<evidence type="ECO:0000256" key="2">
    <source>
        <dbReference type="PROSITE-ProRule" id="PRU00169"/>
    </source>
</evidence>